<feature type="region of interest" description="Disordered" evidence="1">
    <location>
        <begin position="1"/>
        <end position="22"/>
    </location>
</feature>
<evidence type="ECO:0000256" key="1">
    <source>
        <dbReference type="SAM" id="MobiDB-lite"/>
    </source>
</evidence>
<keyword evidence="3" id="KW-1185">Reference proteome</keyword>
<gene>
    <name evidence="2" type="ORF">PGT21_036853</name>
</gene>
<sequence length="213" mass="23703">MVGEEGDGPVSRIRMARKPRRTSTCAADTVDRAAGSKTFKFLHTALSTNPTDLESTSFIRLIVHPRSWIKAGLAAFFFSVPLPPFLITLLPCCKLYTLSIPTLALLSLVTQTPLAHFLSSLFPAVQNAFHDDLRYACECASAGFSRHESPSGYYNHGGPVRKFQHRRSFTAVAGSLGCRQRRRLDESVHPVLQSAAIRHPNEQQRWHGRHHGD</sequence>
<evidence type="ECO:0000313" key="2">
    <source>
        <dbReference type="EMBL" id="KAA1111133.1"/>
    </source>
</evidence>
<comment type="caution">
    <text evidence="2">The sequence shown here is derived from an EMBL/GenBank/DDBJ whole genome shotgun (WGS) entry which is preliminary data.</text>
</comment>
<dbReference type="Proteomes" id="UP000324748">
    <property type="component" value="Unassembled WGS sequence"/>
</dbReference>
<dbReference type="AlphaFoldDB" id="A0A5B0QDW3"/>
<reference evidence="2 3" key="1">
    <citation type="submission" date="2019-05" db="EMBL/GenBank/DDBJ databases">
        <title>Emergence of the Ug99 lineage of the wheat stem rust pathogen through somatic hybridization.</title>
        <authorList>
            <person name="Li F."/>
            <person name="Upadhyaya N.M."/>
            <person name="Sperschneider J."/>
            <person name="Matny O."/>
            <person name="Nguyen-Phuc H."/>
            <person name="Mago R."/>
            <person name="Raley C."/>
            <person name="Miller M.E."/>
            <person name="Silverstein K.A.T."/>
            <person name="Henningsen E."/>
            <person name="Hirsch C.D."/>
            <person name="Visser B."/>
            <person name="Pretorius Z.A."/>
            <person name="Steffenson B.J."/>
            <person name="Schwessinger B."/>
            <person name="Dodds P.N."/>
            <person name="Figueroa M."/>
        </authorList>
    </citation>
    <scope>NUCLEOTIDE SEQUENCE [LARGE SCALE GENOMIC DNA]</scope>
    <source>
        <strain evidence="2">21-0</strain>
    </source>
</reference>
<dbReference type="EMBL" id="VSWC01000027">
    <property type="protein sequence ID" value="KAA1111133.1"/>
    <property type="molecule type" value="Genomic_DNA"/>
</dbReference>
<proteinExistence type="predicted"/>
<evidence type="ECO:0000313" key="3">
    <source>
        <dbReference type="Proteomes" id="UP000324748"/>
    </source>
</evidence>
<protein>
    <submittedName>
        <fullName evidence="2">Uncharacterized protein</fullName>
    </submittedName>
</protein>
<organism evidence="2 3">
    <name type="scientific">Puccinia graminis f. sp. tritici</name>
    <dbReference type="NCBI Taxonomy" id="56615"/>
    <lineage>
        <taxon>Eukaryota</taxon>
        <taxon>Fungi</taxon>
        <taxon>Dikarya</taxon>
        <taxon>Basidiomycota</taxon>
        <taxon>Pucciniomycotina</taxon>
        <taxon>Pucciniomycetes</taxon>
        <taxon>Pucciniales</taxon>
        <taxon>Pucciniaceae</taxon>
        <taxon>Puccinia</taxon>
    </lineage>
</organism>
<accession>A0A5B0QDW3</accession>
<name>A0A5B0QDW3_PUCGR</name>